<dbReference type="InterPro" id="IPR045730">
    <property type="entry name" value="DUF6084"/>
</dbReference>
<dbReference type="KEGG" id="sus:Acid_6559"/>
<dbReference type="Pfam" id="PF19562">
    <property type="entry name" value="DUF6084"/>
    <property type="match status" value="1"/>
</dbReference>
<protein>
    <submittedName>
        <fullName evidence="1">Uncharacterized protein</fullName>
    </submittedName>
</protein>
<dbReference type="EMBL" id="CP000473">
    <property type="protein sequence ID" value="ABJ87481.1"/>
    <property type="molecule type" value="Genomic_DNA"/>
</dbReference>
<dbReference type="eggNOG" id="ENOG5030M2D">
    <property type="taxonomic scope" value="Bacteria"/>
</dbReference>
<organism evidence="1">
    <name type="scientific">Solibacter usitatus (strain Ellin6076)</name>
    <dbReference type="NCBI Taxonomy" id="234267"/>
    <lineage>
        <taxon>Bacteria</taxon>
        <taxon>Pseudomonadati</taxon>
        <taxon>Acidobacteriota</taxon>
        <taxon>Terriglobia</taxon>
        <taxon>Bryobacterales</taxon>
        <taxon>Solibacteraceae</taxon>
        <taxon>Candidatus Solibacter</taxon>
    </lineage>
</organism>
<gene>
    <name evidence="1" type="ordered locus">Acid_6559</name>
</gene>
<accession>Q01S89</accession>
<reference evidence="1" key="1">
    <citation type="submission" date="2006-10" db="EMBL/GenBank/DDBJ databases">
        <title>Complete sequence of Solibacter usitatus Ellin6076.</title>
        <authorList>
            <consortium name="US DOE Joint Genome Institute"/>
            <person name="Copeland A."/>
            <person name="Lucas S."/>
            <person name="Lapidus A."/>
            <person name="Barry K."/>
            <person name="Detter J.C."/>
            <person name="Glavina del Rio T."/>
            <person name="Hammon N."/>
            <person name="Israni S."/>
            <person name="Dalin E."/>
            <person name="Tice H."/>
            <person name="Pitluck S."/>
            <person name="Thompson L.S."/>
            <person name="Brettin T."/>
            <person name="Bruce D."/>
            <person name="Han C."/>
            <person name="Tapia R."/>
            <person name="Gilna P."/>
            <person name="Schmutz J."/>
            <person name="Larimer F."/>
            <person name="Land M."/>
            <person name="Hauser L."/>
            <person name="Kyrpides N."/>
            <person name="Mikhailova N."/>
            <person name="Janssen P.H."/>
            <person name="Kuske C.R."/>
            <person name="Richardson P."/>
        </authorList>
    </citation>
    <scope>NUCLEOTIDE SEQUENCE</scope>
    <source>
        <strain evidence="1">Ellin6076</strain>
    </source>
</reference>
<dbReference type="OrthoDB" id="115056at2"/>
<name>Q01S89_SOLUE</name>
<proteinExistence type="predicted"/>
<dbReference type="AlphaFoldDB" id="Q01S89"/>
<evidence type="ECO:0000313" key="1">
    <source>
        <dbReference type="EMBL" id="ABJ87481.1"/>
    </source>
</evidence>
<sequence>MPDLHFRVESAEPVRYASSPTLGLRLCVENSGEEEIRSIALQCQIRIETTRRSYTETEQRRLRDLFGEPERWGRTLHSLLWAHAAAVIPPFRECTVVELPVACTFDLTVATAKYFDGLEGGCAPLTLLFSGTVFYEGAEGGLQVEQIPWSKETTWSLPVDMWKKMMDAHYPNTAWLCLRRDVFDRLRQYKSDRGIATWEQTVESMLP</sequence>
<dbReference type="InParanoid" id="Q01S89"/>
<dbReference type="STRING" id="234267.Acid_6559"/>
<dbReference type="HOGENOM" id="CLU_1155880_0_0_0"/>